<protein>
    <submittedName>
        <fullName evidence="1">Uncharacterized protein</fullName>
    </submittedName>
</protein>
<accession>A0A2S9Q6T7</accession>
<gene>
    <name evidence="1" type="ORF">C5L14_24015</name>
</gene>
<dbReference type="EMBL" id="PUEJ01000010">
    <property type="protein sequence ID" value="PRH85014.1"/>
    <property type="molecule type" value="Genomic_DNA"/>
</dbReference>
<keyword evidence="2" id="KW-1185">Reference proteome</keyword>
<reference evidence="1 2" key="1">
    <citation type="submission" date="2018-02" db="EMBL/GenBank/DDBJ databases">
        <title>Whole genome sequencing of endophytic bacterium.</title>
        <authorList>
            <person name="Eedara R."/>
            <person name="Podile A.R."/>
        </authorList>
    </citation>
    <scope>NUCLEOTIDE SEQUENCE [LARGE SCALE GENOMIC DNA]</scope>
    <source>
        <strain evidence="1 2">RP1T</strain>
    </source>
</reference>
<sequence length="108" mass="11668">MQVLANCRYFSESPFKSGPRFPAINPKSIEQKFVARFAGARTKIETAQFTGISRLDTVLGALHLTLIEATVPIRGSWNTSEVALRVGREDSAAGTAIAAWNGAGKDMQ</sequence>
<dbReference type="Proteomes" id="UP000237682">
    <property type="component" value="Unassembled WGS sequence"/>
</dbReference>
<evidence type="ECO:0000313" key="2">
    <source>
        <dbReference type="Proteomes" id="UP000237682"/>
    </source>
</evidence>
<organism evidence="1 2">
    <name type="scientific">Labrys okinawensis</name>
    <dbReference type="NCBI Taxonomy" id="346911"/>
    <lineage>
        <taxon>Bacteria</taxon>
        <taxon>Pseudomonadati</taxon>
        <taxon>Pseudomonadota</taxon>
        <taxon>Alphaproteobacteria</taxon>
        <taxon>Hyphomicrobiales</taxon>
        <taxon>Xanthobacteraceae</taxon>
        <taxon>Labrys</taxon>
    </lineage>
</organism>
<proteinExistence type="predicted"/>
<dbReference type="AlphaFoldDB" id="A0A2S9Q6T7"/>
<name>A0A2S9Q6T7_9HYPH</name>
<comment type="caution">
    <text evidence="1">The sequence shown here is derived from an EMBL/GenBank/DDBJ whole genome shotgun (WGS) entry which is preliminary data.</text>
</comment>
<evidence type="ECO:0000313" key="1">
    <source>
        <dbReference type="EMBL" id="PRH85014.1"/>
    </source>
</evidence>